<reference evidence="2" key="1">
    <citation type="submission" date="2011-08" db="EMBL/GenBank/DDBJ databases">
        <authorList>
            <person name="Rombauts S."/>
        </authorList>
    </citation>
    <scope>NUCLEOTIDE SEQUENCE</scope>
    <source>
        <strain evidence="2">London</strain>
    </source>
</reference>
<dbReference type="Proteomes" id="UP000015104">
    <property type="component" value="Unassembled WGS sequence"/>
</dbReference>
<sequence>MFINPSAILFIKIGIVEGTIKMKD</sequence>
<name>T1JPX3_TETUR</name>
<dbReference type="HOGENOM" id="CLU_3421505_0_0_1"/>
<dbReference type="EMBL" id="CAEY01000434">
    <property type="status" value="NOT_ANNOTATED_CDS"/>
    <property type="molecule type" value="Genomic_DNA"/>
</dbReference>
<reference evidence="1" key="2">
    <citation type="submission" date="2015-06" db="UniProtKB">
        <authorList>
            <consortium name="EnsemblMetazoa"/>
        </authorList>
    </citation>
    <scope>IDENTIFICATION</scope>
</reference>
<dbReference type="AlphaFoldDB" id="T1JPX3"/>
<evidence type="ECO:0000313" key="1">
    <source>
        <dbReference type="EnsemblMetazoa" id="tetur01g01140.1"/>
    </source>
</evidence>
<evidence type="ECO:0000313" key="2">
    <source>
        <dbReference type="Proteomes" id="UP000015104"/>
    </source>
</evidence>
<dbReference type="EnsemblMetazoa" id="tetur01g01140.1">
    <property type="protein sequence ID" value="tetur01g01140.1"/>
    <property type="gene ID" value="tetur01g01140"/>
</dbReference>
<proteinExistence type="predicted"/>
<protein>
    <submittedName>
        <fullName evidence="1">Uncharacterized protein</fullName>
    </submittedName>
</protein>
<organism evidence="1 2">
    <name type="scientific">Tetranychus urticae</name>
    <name type="common">Two-spotted spider mite</name>
    <dbReference type="NCBI Taxonomy" id="32264"/>
    <lineage>
        <taxon>Eukaryota</taxon>
        <taxon>Metazoa</taxon>
        <taxon>Ecdysozoa</taxon>
        <taxon>Arthropoda</taxon>
        <taxon>Chelicerata</taxon>
        <taxon>Arachnida</taxon>
        <taxon>Acari</taxon>
        <taxon>Acariformes</taxon>
        <taxon>Trombidiformes</taxon>
        <taxon>Prostigmata</taxon>
        <taxon>Eleutherengona</taxon>
        <taxon>Raphignathae</taxon>
        <taxon>Tetranychoidea</taxon>
        <taxon>Tetranychidae</taxon>
        <taxon>Tetranychus</taxon>
    </lineage>
</organism>
<keyword evidence="2" id="KW-1185">Reference proteome</keyword>
<accession>T1JPX3</accession>